<dbReference type="AlphaFoldDB" id="A0A511NJ00"/>
<dbReference type="EMBL" id="BJXC01000019">
    <property type="protein sequence ID" value="GEM52744.1"/>
    <property type="molecule type" value="Genomic_DNA"/>
</dbReference>
<comment type="caution">
    <text evidence="8">The sequence shown here is derived from an EMBL/GenBank/DDBJ whole genome shotgun (WGS) entry which is preliminary data.</text>
</comment>
<dbReference type="Proteomes" id="UP000321245">
    <property type="component" value="Unassembled WGS sequence"/>
</dbReference>
<sequence>MKFSNYHLSTDNLSEVGLENKRIIFSTRTATSIMIDERIYEKLIVNQFSEVEPELLRTLEEKEFIIPNEQNEFDFVTSLNKEMRAKSNFLSMTIQPSANCQLGCHYCGQNHTKDYATDEVINKYEERIQFLLNQKEGLYEGLAVTWYGGEPLTGYSSIKKTSQRLIELCESKNMGYISDMITNGLSLKPKLFKDLVEVCRVTNYQITLDGTAESHDQRRFTKTGEPTFDIIMNNIVEVVKTDTYDKHNCRISIRVNIDKTNYQFVDGLIEQIKDCGISHKVSVYFAPIVDFGGNDAGKDGLDKNFFAQLEIDWLFKCYEYNISVEILPTRKFSVCMVDMEDSEVWDAFGNIYACWEFPYSDTYKAGDSLIGNLFKPAETYNKNATLRDWDNTLESGSTWCKTCNHLPVCGGGCPKSWFEGTPACPSFKFNYKDKLLLDYYIKKRRKDFEKENKVSLST</sequence>
<dbReference type="GO" id="GO:0046872">
    <property type="term" value="F:metal ion binding"/>
    <property type="evidence" value="ECO:0007669"/>
    <property type="project" value="UniProtKB-KW"/>
</dbReference>
<organism evidence="8 9">
    <name type="scientific">Empedobacter brevis NBRC 14943 = ATCC 43319</name>
    <dbReference type="NCBI Taxonomy" id="1218108"/>
    <lineage>
        <taxon>Bacteria</taxon>
        <taxon>Pseudomonadati</taxon>
        <taxon>Bacteroidota</taxon>
        <taxon>Flavobacteriia</taxon>
        <taxon>Flavobacteriales</taxon>
        <taxon>Weeksellaceae</taxon>
        <taxon>Empedobacter</taxon>
    </lineage>
</organism>
<feature type="domain" description="Radical SAM core" evidence="7">
    <location>
        <begin position="95"/>
        <end position="235"/>
    </location>
</feature>
<evidence type="ECO:0000256" key="5">
    <source>
        <dbReference type="ARBA" id="ARBA00023014"/>
    </source>
</evidence>
<evidence type="ECO:0000256" key="2">
    <source>
        <dbReference type="ARBA" id="ARBA00022691"/>
    </source>
</evidence>
<dbReference type="OrthoDB" id="9808591at2"/>
<accession>A0A511NJ00</accession>
<dbReference type="InterPro" id="IPR058240">
    <property type="entry name" value="rSAM_sf"/>
</dbReference>
<dbReference type="UniPathway" id="UPA00782"/>
<keyword evidence="2" id="KW-0949">S-adenosyl-L-methionine</keyword>
<keyword evidence="4" id="KW-0408">Iron</keyword>
<dbReference type="PANTHER" id="PTHR43273:SF3">
    <property type="entry name" value="ANAEROBIC SULFATASE-MATURATING ENZYME HOMOLOG ASLB-RELATED"/>
    <property type="match status" value="1"/>
</dbReference>
<dbReference type="STRING" id="1218108.GCA_000382425_03440"/>
<dbReference type="GO" id="GO:0016491">
    <property type="term" value="F:oxidoreductase activity"/>
    <property type="evidence" value="ECO:0007669"/>
    <property type="project" value="InterPro"/>
</dbReference>
<comment type="cofactor">
    <cofactor evidence="1">
        <name>[4Fe-4S] cluster</name>
        <dbReference type="ChEBI" id="CHEBI:49883"/>
    </cofactor>
</comment>
<evidence type="ECO:0000313" key="8">
    <source>
        <dbReference type="EMBL" id="GEM52744.1"/>
    </source>
</evidence>
<dbReference type="PANTHER" id="PTHR43273">
    <property type="entry name" value="ANAEROBIC SULFATASE-MATURATING ENZYME HOMOLOG ASLB-RELATED"/>
    <property type="match status" value="1"/>
</dbReference>
<keyword evidence="5" id="KW-0411">Iron-sulfur</keyword>
<evidence type="ECO:0000259" key="7">
    <source>
        <dbReference type="Pfam" id="PF04055"/>
    </source>
</evidence>
<proteinExistence type="inferred from homology"/>
<evidence type="ECO:0000313" key="9">
    <source>
        <dbReference type="Proteomes" id="UP000321245"/>
    </source>
</evidence>
<dbReference type="InterPro" id="IPR023885">
    <property type="entry name" value="4Fe4S-binding_SPASM_dom"/>
</dbReference>
<comment type="similarity">
    <text evidence="6">Belongs to the radical SAM superfamily. Anaerobic sulfatase-maturating enzyme family.</text>
</comment>
<evidence type="ECO:0000256" key="6">
    <source>
        <dbReference type="ARBA" id="ARBA00023601"/>
    </source>
</evidence>
<dbReference type="Gene3D" id="3.20.20.70">
    <property type="entry name" value="Aldolase class I"/>
    <property type="match status" value="1"/>
</dbReference>
<dbReference type="SFLD" id="SFLDS00029">
    <property type="entry name" value="Radical_SAM"/>
    <property type="match status" value="1"/>
</dbReference>
<keyword evidence="9" id="KW-1185">Reference proteome</keyword>
<reference evidence="8 9" key="1">
    <citation type="submission" date="2019-07" db="EMBL/GenBank/DDBJ databases">
        <title>Whole genome shotgun sequence of Empedobacter brevis NBRC 14943.</title>
        <authorList>
            <person name="Hosoyama A."/>
            <person name="Uohara A."/>
            <person name="Ohji S."/>
            <person name="Ichikawa N."/>
        </authorList>
    </citation>
    <scope>NUCLEOTIDE SEQUENCE [LARGE SCALE GENOMIC DNA]</scope>
    <source>
        <strain evidence="8 9">NBRC 14943</strain>
    </source>
</reference>
<dbReference type="InterPro" id="IPR023867">
    <property type="entry name" value="Sulphatase_maturase_rSAM"/>
</dbReference>
<dbReference type="Pfam" id="PF04055">
    <property type="entry name" value="Radical_SAM"/>
    <property type="match status" value="1"/>
</dbReference>
<dbReference type="InterPro" id="IPR007197">
    <property type="entry name" value="rSAM"/>
</dbReference>
<dbReference type="NCBIfam" id="TIGR04085">
    <property type="entry name" value="rSAM_more_4Fe4S"/>
    <property type="match status" value="1"/>
</dbReference>
<keyword evidence="3" id="KW-0479">Metal-binding</keyword>
<dbReference type="SFLD" id="SFLDG01067">
    <property type="entry name" value="SPASM/twitch_domain_containing"/>
    <property type="match status" value="1"/>
</dbReference>
<evidence type="ECO:0000256" key="3">
    <source>
        <dbReference type="ARBA" id="ARBA00022723"/>
    </source>
</evidence>
<dbReference type="GO" id="GO:0051536">
    <property type="term" value="F:iron-sulfur cluster binding"/>
    <property type="evidence" value="ECO:0007669"/>
    <property type="project" value="UniProtKB-KW"/>
</dbReference>
<dbReference type="SUPFAM" id="SSF102114">
    <property type="entry name" value="Radical SAM enzymes"/>
    <property type="match status" value="1"/>
</dbReference>
<gene>
    <name evidence="8" type="ORF">EB1_25340</name>
</gene>
<evidence type="ECO:0000256" key="1">
    <source>
        <dbReference type="ARBA" id="ARBA00001966"/>
    </source>
</evidence>
<evidence type="ECO:0000256" key="4">
    <source>
        <dbReference type="ARBA" id="ARBA00023004"/>
    </source>
</evidence>
<name>A0A511NJ00_9FLAO</name>
<dbReference type="InterPro" id="IPR013785">
    <property type="entry name" value="Aldolase_TIM"/>
</dbReference>
<protein>
    <submittedName>
        <fullName evidence="8">Radical SAM/SPASM domain-containing protein</fullName>
    </submittedName>
</protein>